<protein>
    <submittedName>
        <fullName evidence="1">Uncharacterized SAM-binding protein YcdF, DUF218 family</fullName>
    </submittedName>
</protein>
<dbReference type="OrthoDB" id="4772924at2"/>
<organism evidence="1 2">
    <name type="scientific">Jiangella alba</name>
    <dbReference type="NCBI Taxonomy" id="561176"/>
    <lineage>
        <taxon>Bacteria</taxon>
        <taxon>Bacillati</taxon>
        <taxon>Actinomycetota</taxon>
        <taxon>Actinomycetes</taxon>
        <taxon>Jiangellales</taxon>
        <taxon>Jiangellaceae</taxon>
        <taxon>Jiangella</taxon>
    </lineage>
</organism>
<reference evidence="2" key="1">
    <citation type="submission" date="2016-10" db="EMBL/GenBank/DDBJ databases">
        <authorList>
            <person name="Varghese N."/>
            <person name="Submissions S."/>
        </authorList>
    </citation>
    <scope>NUCLEOTIDE SEQUENCE [LARGE SCALE GENOMIC DNA]</scope>
    <source>
        <strain evidence="2">DSM 45237</strain>
    </source>
</reference>
<dbReference type="Proteomes" id="UP000181980">
    <property type="component" value="Unassembled WGS sequence"/>
</dbReference>
<dbReference type="EMBL" id="FNUC01000004">
    <property type="protein sequence ID" value="SEF17156.1"/>
    <property type="molecule type" value="Genomic_DNA"/>
</dbReference>
<evidence type="ECO:0000313" key="2">
    <source>
        <dbReference type="Proteomes" id="UP000181980"/>
    </source>
</evidence>
<dbReference type="AlphaFoldDB" id="A0A1H5PTN8"/>
<accession>A0A1H5PTN8</accession>
<dbReference type="STRING" id="561176.SAMN04488561_5728"/>
<dbReference type="RefSeq" id="WP_083288828.1">
    <property type="nucleotide sequence ID" value="NZ_FNUC01000004.1"/>
</dbReference>
<evidence type="ECO:0000313" key="1">
    <source>
        <dbReference type="EMBL" id="SEF17156.1"/>
    </source>
</evidence>
<sequence length="175" mass="19391">MRRLGGKPRRLVMVGALLLLAVVVVELRLFVFPPADTPSRADAVVILGGPGDRLGRGWDLARDDVAPVVVTFVPDPRLCEPLGDDPEEICLTPEPSTTRGEARMVAELARERDWDHLVVVTAASQAERARIRLERCFDGDLDLVTVREDGLAQQIFRVFYENGAMIKALAFQRDC</sequence>
<name>A0A1H5PTN8_9ACTN</name>
<dbReference type="CDD" id="cd06259">
    <property type="entry name" value="YdcF-like"/>
    <property type="match status" value="1"/>
</dbReference>
<keyword evidence="2" id="KW-1185">Reference proteome</keyword>
<gene>
    <name evidence="1" type="ORF">SAMN04488561_5728</name>
</gene>
<proteinExistence type="predicted"/>
<dbReference type="InterPro" id="IPR003848">
    <property type="entry name" value="DUF218"/>
</dbReference>